<evidence type="ECO:0000313" key="1">
    <source>
        <dbReference type="EMBL" id="PIN02144.1"/>
    </source>
</evidence>
<gene>
    <name evidence="1" type="ORF">CDL12_25347</name>
</gene>
<dbReference type="OrthoDB" id="26525at2759"/>
<dbReference type="AlphaFoldDB" id="A0A2G9GA13"/>
<keyword evidence="2" id="KW-1185">Reference proteome</keyword>
<comment type="caution">
    <text evidence="1">The sequence shown here is derived from an EMBL/GenBank/DDBJ whole genome shotgun (WGS) entry which is preliminary data.</text>
</comment>
<dbReference type="EMBL" id="NKXS01006043">
    <property type="protein sequence ID" value="PIN02144.1"/>
    <property type="molecule type" value="Genomic_DNA"/>
</dbReference>
<evidence type="ECO:0000313" key="2">
    <source>
        <dbReference type="Proteomes" id="UP000231279"/>
    </source>
</evidence>
<dbReference type="Proteomes" id="UP000231279">
    <property type="component" value="Unassembled WGS sequence"/>
</dbReference>
<accession>A0A2G9GA13</accession>
<proteinExistence type="predicted"/>
<name>A0A2G9GA13_9LAMI</name>
<sequence>MFHVVFSTFLESRDRGERHFLTKLGLERKGSGRYVISISLRTYFDGNSQELPQRELPILFCLSFSESLFNHLCSQVALRRRRG</sequence>
<organism evidence="1 2">
    <name type="scientific">Handroanthus impetiginosus</name>
    <dbReference type="NCBI Taxonomy" id="429701"/>
    <lineage>
        <taxon>Eukaryota</taxon>
        <taxon>Viridiplantae</taxon>
        <taxon>Streptophyta</taxon>
        <taxon>Embryophyta</taxon>
        <taxon>Tracheophyta</taxon>
        <taxon>Spermatophyta</taxon>
        <taxon>Magnoliopsida</taxon>
        <taxon>eudicotyledons</taxon>
        <taxon>Gunneridae</taxon>
        <taxon>Pentapetalae</taxon>
        <taxon>asterids</taxon>
        <taxon>lamiids</taxon>
        <taxon>Lamiales</taxon>
        <taxon>Bignoniaceae</taxon>
        <taxon>Crescentiina</taxon>
        <taxon>Tabebuia alliance</taxon>
        <taxon>Handroanthus</taxon>
    </lineage>
</organism>
<reference evidence="2" key="1">
    <citation type="journal article" date="2018" name="Gigascience">
        <title>Genome assembly of the Pink Ipe (Handroanthus impetiginosus, Bignoniaceae), a highly valued, ecologically keystone Neotropical timber forest tree.</title>
        <authorList>
            <person name="Silva-Junior O.B."/>
            <person name="Grattapaglia D."/>
            <person name="Novaes E."/>
            <person name="Collevatti R.G."/>
        </authorList>
    </citation>
    <scope>NUCLEOTIDE SEQUENCE [LARGE SCALE GENOMIC DNA]</scope>
    <source>
        <strain evidence="2">cv. UFG-1</strain>
    </source>
</reference>
<protein>
    <submittedName>
        <fullName evidence="1">Uncharacterized protein</fullName>
    </submittedName>
</protein>